<keyword evidence="3" id="KW-1185">Reference proteome</keyword>
<reference evidence="2" key="1">
    <citation type="journal article" date="2023" name="G3 (Bethesda)">
        <title>A reference genome for the long-term kleptoplast-retaining sea slug Elysia crispata morphotype clarki.</title>
        <authorList>
            <person name="Eastman K.E."/>
            <person name="Pendleton A.L."/>
            <person name="Shaikh M.A."/>
            <person name="Suttiyut T."/>
            <person name="Ogas R."/>
            <person name="Tomko P."/>
            <person name="Gavelis G."/>
            <person name="Widhalm J.R."/>
            <person name="Wisecaver J.H."/>
        </authorList>
    </citation>
    <scope>NUCLEOTIDE SEQUENCE</scope>
    <source>
        <strain evidence="2">ECLA1</strain>
    </source>
</reference>
<dbReference type="Proteomes" id="UP001283361">
    <property type="component" value="Unassembled WGS sequence"/>
</dbReference>
<evidence type="ECO:0000313" key="3">
    <source>
        <dbReference type="Proteomes" id="UP001283361"/>
    </source>
</evidence>
<dbReference type="AlphaFoldDB" id="A0AAE0Y903"/>
<comment type="caution">
    <text evidence="2">The sequence shown here is derived from an EMBL/GenBank/DDBJ whole genome shotgun (WGS) entry which is preliminary data.</text>
</comment>
<evidence type="ECO:0000256" key="1">
    <source>
        <dbReference type="SAM" id="MobiDB-lite"/>
    </source>
</evidence>
<protein>
    <submittedName>
        <fullName evidence="2">Uncharacterized protein</fullName>
    </submittedName>
</protein>
<dbReference type="EMBL" id="JAWDGP010006684">
    <property type="protein sequence ID" value="KAK3736907.1"/>
    <property type="molecule type" value="Genomic_DNA"/>
</dbReference>
<feature type="compositionally biased region" description="Low complexity" evidence="1">
    <location>
        <begin position="55"/>
        <end position="71"/>
    </location>
</feature>
<proteinExistence type="predicted"/>
<name>A0AAE0Y903_9GAST</name>
<sequence length="79" mass="8316">MSHNRQESKCAVGRVGEGWRGLSGVKPAGRIYDRQPASSPHPRVQWCRPGNTCTSSPASSGSSMQSAPAGSTMTDDVRG</sequence>
<feature type="region of interest" description="Disordered" evidence="1">
    <location>
        <begin position="29"/>
        <end position="79"/>
    </location>
</feature>
<gene>
    <name evidence="2" type="ORF">RRG08_000651</name>
</gene>
<evidence type="ECO:0000313" key="2">
    <source>
        <dbReference type="EMBL" id="KAK3736907.1"/>
    </source>
</evidence>
<organism evidence="2 3">
    <name type="scientific">Elysia crispata</name>
    <name type="common">lettuce slug</name>
    <dbReference type="NCBI Taxonomy" id="231223"/>
    <lineage>
        <taxon>Eukaryota</taxon>
        <taxon>Metazoa</taxon>
        <taxon>Spiralia</taxon>
        <taxon>Lophotrochozoa</taxon>
        <taxon>Mollusca</taxon>
        <taxon>Gastropoda</taxon>
        <taxon>Heterobranchia</taxon>
        <taxon>Euthyneura</taxon>
        <taxon>Panpulmonata</taxon>
        <taxon>Sacoglossa</taxon>
        <taxon>Placobranchoidea</taxon>
        <taxon>Plakobranchidae</taxon>
        <taxon>Elysia</taxon>
    </lineage>
</organism>
<accession>A0AAE0Y903</accession>